<proteinExistence type="predicted"/>
<protein>
    <submittedName>
        <fullName evidence="2">Uncharacterized protein</fullName>
    </submittedName>
</protein>
<organism evidence="1 2">
    <name type="scientific">Steinernema glaseri</name>
    <dbReference type="NCBI Taxonomy" id="37863"/>
    <lineage>
        <taxon>Eukaryota</taxon>
        <taxon>Metazoa</taxon>
        <taxon>Ecdysozoa</taxon>
        <taxon>Nematoda</taxon>
        <taxon>Chromadorea</taxon>
        <taxon>Rhabditida</taxon>
        <taxon>Tylenchina</taxon>
        <taxon>Panagrolaimomorpha</taxon>
        <taxon>Strongyloidoidea</taxon>
        <taxon>Steinernematidae</taxon>
        <taxon>Steinernema</taxon>
    </lineage>
</organism>
<sequence>MPSYRGFESSSIPGGPRMMPRIKKVNWRDNRAVSLAELSSGQCLGHRGGSSENCGCMTALVPSIYLFIASPSLLLLLRDSQGDYLLKVLKSAWRHDATPPRVYASQRKSNPSVPIST</sequence>
<dbReference type="WBParaSite" id="L893_g23161.t2">
    <property type="protein sequence ID" value="L893_g23161.t2"/>
    <property type="gene ID" value="L893_g23161"/>
</dbReference>
<dbReference type="Proteomes" id="UP000095287">
    <property type="component" value="Unplaced"/>
</dbReference>
<evidence type="ECO:0000313" key="1">
    <source>
        <dbReference type="Proteomes" id="UP000095287"/>
    </source>
</evidence>
<keyword evidence="1" id="KW-1185">Reference proteome</keyword>
<name>A0A1I7Z655_9BILA</name>
<accession>A0A1I7Z655</accession>
<evidence type="ECO:0000313" key="2">
    <source>
        <dbReference type="WBParaSite" id="L893_g23161.t2"/>
    </source>
</evidence>
<reference evidence="2" key="1">
    <citation type="submission" date="2016-11" db="UniProtKB">
        <authorList>
            <consortium name="WormBaseParasite"/>
        </authorList>
    </citation>
    <scope>IDENTIFICATION</scope>
</reference>
<dbReference type="AlphaFoldDB" id="A0A1I7Z655"/>